<dbReference type="Pfam" id="PF14148">
    <property type="entry name" value="YhdB"/>
    <property type="match status" value="1"/>
</dbReference>
<protein>
    <submittedName>
        <fullName evidence="1">YhdB family protein</fullName>
    </submittedName>
</protein>
<name>A0ABY4JKG7_9BACI</name>
<dbReference type="Proteomes" id="UP000830639">
    <property type="component" value="Chromosome"/>
</dbReference>
<dbReference type="EMBL" id="CP096034">
    <property type="protein sequence ID" value="UPM53664.1"/>
    <property type="molecule type" value="Genomic_DNA"/>
</dbReference>
<evidence type="ECO:0000313" key="1">
    <source>
        <dbReference type="EMBL" id="UPM53664.1"/>
    </source>
</evidence>
<dbReference type="RefSeq" id="WP_248266911.1">
    <property type="nucleotide sequence ID" value="NZ_CP096034.1"/>
</dbReference>
<sequence>MQVQSDYDLALYYTYCCQWDKLLVLMVNTKDELFSKRIEHFLHAFKYERDLAIIDEKLKGMFQHIEHATREESAEEQSFISSLELN</sequence>
<organism evidence="1 2">
    <name type="scientific">Gottfriedia acidiceleris</name>
    <dbReference type="NCBI Taxonomy" id="371036"/>
    <lineage>
        <taxon>Bacteria</taxon>
        <taxon>Bacillati</taxon>
        <taxon>Bacillota</taxon>
        <taxon>Bacilli</taxon>
        <taxon>Bacillales</taxon>
        <taxon>Bacillaceae</taxon>
        <taxon>Gottfriedia</taxon>
    </lineage>
</organism>
<dbReference type="InterPro" id="IPR025431">
    <property type="entry name" value="YhdB-like"/>
</dbReference>
<keyword evidence="2" id="KW-1185">Reference proteome</keyword>
<reference evidence="1 2" key="1">
    <citation type="submission" date="2022-04" db="EMBL/GenBank/DDBJ databases">
        <title>Mechanism of arsenic methylation and mitigation arsenic toxicity by Bacillus sp. LH14 from an Arsenic-Contaminated Paddy Soil.</title>
        <authorList>
            <person name="Wang D."/>
        </authorList>
    </citation>
    <scope>NUCLEOTIDE SEQUENCE [LARGE SCALE GENOMIC DNA]</scope>
    <source>
        <strain evidence="1 2">LH14</strain>
    </source>
</reference>
<gene>
    <name evidence="1" type="ORF">MY490_18055</name>
</gene>
<proteinExistence type="predicted"/>
<evidence type="ECO:0000313" key="2">
    <source>
        <dbReference type="Proteomes" id="UP000830639"/>
    </source>
</evidence>
<accession>A0ABY4JKG7</accession>